<dbReference type="Pfam" id="PF00196">
    <property type="entry name" value="GerE"/>
    <property type="match status" value="1"/>
</dbReference>
<keyword evidence="1" id="KW-1133">Transmembrane helix</keyword>
<dbReference type="InterPro" id="IPR013783">
    <property type="entry name" value="Ig-like_fold"/>
</dbReference>
<feature type="domain" description="HTH luxR-type" evidence="2">
    <location>
        <begin position="866"/>
        <end position="931"/>
    </location>
</feature>
<comment type="caution">
    <text evidence="3">The sequence shown here is derived from an EMBL/GenBank/DDBJ whole genome shotgun (WGS) entry which is preliminary data.</text>
</comment>
<dbReference type="Proteomes" id="UP000076923">
    <property type="component" value="Unassembled WGS sequence"/>
</dbReference>
<dbReference type="AlphaFoldDB" id="A0A176TG30"/>
<dbReference type="Gene3D" id="2.130.10.10">
    <property type="entry name" value="YVTN repeat-like/Quinoprotein amine dehydrogenase"/>
    <property type="match status" value="1"/>
</dbReference>
<dbReference type="GO" id="GO:0003677">
    <property type="term" value="F:DNA binding"/>
    <property type="evidence" value="ECO:0007669"/>
    <property type="project" value="InterPro"/>
</dbReference>
<evidence type="ECO:0000256" key="1">
    <source>
        <dbReference type="SAM" id="Phobius"/>
    </source>
</evidence>
<dbReference type="Gene3D" id="2.60.40.10">
    <property type="entry name" value="Immunoglobulins"/>
    <property type="match status" value="1"/>
</dbReference>
<dbReference type="STRING" id="1333662.LPB303_01285"/>
<dbReference type="Gene3D" id="1.10.10.10">
    <property type="entry name" value="Winged helix-like DNA-binding domain superfamily/Winged helix DNA-binding domain"/>
    <property type="match status" value="1"/>
</dbReference>
<dbReference type="SUPFAM" id="SSF46894">
    <property type="entry name" value="C-terminal effector domain of the bipartite response regulators"/>
    <property type="match status" value="1"/>
</dbReference>
<keyword evidence="1" id="KW-0472">Membrane</keyword>
<dbReference type="PROSITE" id="PS50043">
    <property type="entry name" value="HTH_LUXR_2"/>
    <property type="match status" value="1"/>
</dbReference>
<dbReference type="InterPro" id="IPR000792">
    <property type="entry name" value="Tscrpt_reg_LuxR_C"/>
</dbReference>
<dbReference type="SMART" id="SM00421">
    <property type="entry name" value="HTH_LUXR"/>
    <property type="match status" value="1"/>
</dbReference>
<organism evidence="3 4">
    <name type="scientific">Polaribacter atrinae</name>
    <dbReference type="NCBI Taxonomy" id="1333662"/>
    <lineage>
        <taxon>Bacteria</taxon>
        <taxon>Pseudomonadati</taxon>
        <taxon>Bacteroidota</taxon>
        <taxon>Flavobacteriia</taxon>
        <taxon>Flavobacteriales</taxon>
        <taxon>Flavobacteriaceae</taxon>
    </lineage>
</organism>
<sequence length="931" mass="107532">MTKHLKILSILFYYLSISIVNAQFSPSLKNYTLAEYKAGNQNWDITRAKNGKVYVANNSGLLEYDALVWKLYQLPNKTTVRSVLAVDDIIYTGSFEEFGFWKRDDFGILKYHSLSDTILNKISPNEEIWGIVKYKDKIIFRSFLNIYVYDFKSIVQLKSDSILISLSVIDDDLYVSTLNAGIFLLKEKKLAPLYFNDLLVDTKIISINKYKDKLLLMTSLKGSYFLEKGKLVPTNFKINEAIKLHQLNDFSILKNGEMVFGTIKDGLFLTDHLGNLKFHVSKENGLLNNTVLGQSLDDSDNLWLGLDNGIAHIELNNSNYFFNDVSGKLGAVYDIIEYKSVIYIGTNTGLFRLDSNNRLEFVEGSQGQVWDLTIIGDELFCGHNEGTFLVDTNTFKKISNFTGGWTIKKVPERNDTYIQGTYSGLVKFEKKEGEWIVKQFDKALIPARFLVFENPHTAWVAHETKGVYKIRFDEDYETILNVENYQKKGISSNYNIRVYNIKNNISFKTSEGWQKYEPILDSIIPYKLLNDKLGRHNYIISEDDTNLFALKNNDGFINFKSFHNNDEQLILSDDLLKNRYIIGYENVSKINDSVYALNLDNGFMMINSTTPSNNRLQKPKIEVVSIGGVPINLSKIVNNEIRFNFNENITIELSSSKSVNHYFEYKISNTGNLWYKAENDKIEFSNLKDGESTISFRAKGNSGNVSTIQNLEIDVLPPWYRDTFGFFLYAIIALLIIALLYVLQNKKIAKEQHLIKIKYQKEQEKLLREKTLENEKQIVEFKNESLQKEIKLKSKQLANNAMALVKKNEILEEVKKDLMGHKEGFNSQYNFKKLLKKLDNSIVLKDEWAVFENNFSQVHDEFFEILKTKHPKLTPKDLKICAYIKMNLSSKEIAPLMNISHRGVETHRYRLKKKLNLENDISITDYLLNIK</sequence>
<dbReference type="InterPro" id="IPR015943">
    <property type="entry name" value="WD40/YVTN_repeat-like_dom_sf"/>
</dbReference>
<evidence type="ECO:0000259" key="2">
    <source>
        <dbReference type="PROSITE" id="PS50043"/>
    </source>
</evidence>
<dbReference type="InterPro" id="IPR036388">
    <property type="entry name" value="WH-like_DNA-bd_sf"/>
</dbReference>
<proteinExistence type="predicted"/>
<keyword evidence="1" id="KW-0812">Transmembrane</keyword>
<dbReference type="OrthoDB" id="1090267at2"/>
<name>A0A176TG30_9FLAO</name>
<reference evidence="3 4" key="1">
    <citation type="submission" date="2016-02" db="EMBL/GenBank/DDBJ databases">
        <title>Draft genome sequence of Polaribacter atrinae KACC17473.</title>
        <authorList>
            <person name="Shin S.-K."/>
            <person name="Yi H."/>
        </authorList>
    </citation>
    <scope>NUCLEOTIDE SEQUENCE [LARGE SCALE GENOMIC DNA]</scope>
    <source>
        <strain evidence="3 4">KACC 17473</strain>
    </source>
</reference>
<keyword evidence="4" id="KW-1185">Reference proteome</keyword>
<feature type="transmembrane region" description="Helical" evidence="1">
    <location>
        <begin position="724"/>
        <end position="743"/>
    </location>
</feature>
<gene>
    <name evidence="3" type="ORF">LPB303_01285</name>
</gene>
<dbReference type="EMBL" id="LVWE01000002">
    <property type="protein sequence ID" value="OAD46601.1"/>
    <property type="molecule type" value="Genomic_DNA"/>
</dbReference>
<protein>
    <submittedName>
        <fullName evidence="3">Transcriptional regulator</fullName>
    </submittedName>
</protein>
<dbReference type="GO" id="GO:0006355">
    <property type="term" value="P:regulation of DNA-templated transcription"/>
    <property type="evidence" value="ECO:0007669"/>
    <property type="project" value="InterPro"/>
</dbReference>
<evidence type="ECO:0000313" key="4">
    <source>
        <dbReference type="Proteomes" id="UP000076923"/>
    </source>
</evidence>
<dbReference type="InterPro" id="IPR016032">
    <property type="entry name" value="Sig_transdc_resp-reg_C-effctor"/>
</dbReference>
<accession>A0A176TG30</accession>
<evidence type="ECO:0000313" key="3">
    <source>
        <dbReference type="EMBL" id="OAD46601.1"/>
    </source>
</evidence>